<dbReference type="eggNOG" id="COG0596">
    <property type="taxonomic scope" value="Bacteria"/>
</dbReference>
<sequence>MKSLFKNEAAKDEYDRQYDQTLVLFGMAGESRRIHTSFGETHVLIYGDRDKPPLVLLHGMTMSSTMWYPNMKALCGQRCVYAIDSVGDFGKSKSEHHIKTREEANKWLYEVLYALEIEKTDMAGHSMGGFMAMNFALAYPERISKLLLYAPAGAFTRVSLRFIMKIYPALLFHTDQSIDKAFLWFSGNNQPLHPVFRNQILAGYKTAKPLQRLMPSVISEDEFANFHVPTLLLVGGREVIYSPNKAILAAKSRISHLKSYLIPEASHALTIEQADRVNELSLQFLGET</sequence>
<evidence type="ECO:0000313" key="3">
    <source>
        <dbReference type="Proteomes" id="UP000019364"/>
    </source>
</evidence>
<dbReference type="PANTHER" id="PTHR43798">
    <property type="entry name" value="MONOACYLGLYCEROL LIPASE"/>
    <property type="match status" value="1"/>
</dbReference>
<dbReference type="InterPro" id="IPR000073">
    <property type="entry name" value="AB_hydrolase_1"/>
</dbReference>
<dbReference type="Pfam" id="PF00561">
    <property type="entry name" value="Abhydrolase_1"/>
    <property type="match status" value="1"/>
</dbReference>
<dbReference type="OrthoDB" id="5513277at2"/>
<dbReference type="PRINTS" id="PR00111">
    <property type="entry name" value="ABHYDROLASE"/>
</dbReference>
<evidence type="ECO:0000313" key="2">
    <source>
        <dbReference type="EMBL" id="GAF08419.1"/>
    </source>
</evidence>
<name>W7Z1Y7_9BACL</name>
<dbReference type="EMBL" id="BAVZ01000006">
    <property type="protein sequence ID" value="GAF08419.1"/>
    <property type="molecule type" value="Genomic_DNA"/>
</dbReference>
<dbReference type="AlphaFoldDB" id="W7Z1Y7"/>
<dbReference type="Proteomes" id="UP000019364">
    <property type="component" value="Unassembled WGS sequence"/>
</dbReference>
<accession>W7Z1Y7</accession>
<dbReference type="Gene3D" id="3.40.50.1820">
    <property type="entry name" value="alpha/beta hydrolase"/>
    <property type="match status" value="1"/>
</dbReference>
<dbReference type="SUPFAM" id="SSF53474">
    <property type="entry name" value="alpha/beta-Hydrolases"/>
    <property type="match status" value="1"/>
</dbReference>
<feature type="domain" description="AB hydrolase-1" evidence="1">
    <location>
        <begin position="52"/>
        <end position="169"/>
    </location>
</feature>
<dbReference type="InterPro" id="IPR050266">
    <property type="entry name" value="AB_hydrolase_sf"/>
</dbReference>
<gene>
    <name evidence="2" type="ORF">JCM16418_2493</name>
</gene>
<dbReference type="GO" id="GO:0016787">
    <property type="term" value="F:hydrolase activity"/>
    <property type="evidence" value="ECO:0007669"/>
    <property type="project" value="UniProtKB-KW"/>
</dbReference>
<proteinExistence type="predicted"/>
<dbReference type="InterPro" id="IPR029058">
    <property type="entry name" value="AB_hydrolase_fold"/>
</dbReference>
<reference evidence="2 3" key="1">
    <citation type="journal article" date="2014" name="Genome Announc.">
        <title>Draft Genome Sequence of Paenibacillus pini JCM 16418T, Isolated from the Rhizosphere of Pine Tree.</title>
        <authorList>
            <person name="Yuki M."/>
            <person name="Oshima K."/>
            <person name="Suda W."/>
            <person name="Oshida Y."/>
            <person name="Kitamura K."/>
            <person name="Iida Y."/>
            <person name="Hattori M."/>
            <person name="Ohkuma M."/>
        </authorList>
    </citation>
    <scope>NUCLEOTIDE SEQUENCE [LARGE SCALE GENOMIC DNA]</scope>
    <source>
        <strain evidence="2 3">JCM 16418</strain>
    </source>
</reference>
<comment type="caution">
    <text evidence="2">The sequence shown here is derived from an EMBL/GenBank/DDBJ whole genome shotgun (WGS) entry which is preliminary data.</text>
</comment>
<keyword evidence="2" id="KW-0378">Hydrolase</keyword>
<keyword evidence="3" id="KW-1185">Reference proteome</keyword>
<dbReference type="STRING" id="1236976.JCM16418_2493"/>
<dbReference type="RefSeq" id="WP_036648790.1">
    <property type="nucleotide sequence ID" value="NZ_BAVZ01000006.1"/>
</dbReference>
<organism evidence="2 3">
    <name type="scientific">Paenibacillus pini JCM 16418</name>
    <dbReference type="NCBI Taxonomy" id="1236976"/>
    <lineage>
        <taxon>Bacteria</taxon>
        <taxon>Bacillati</taxon>
        <taxon>Bacillota</taxon>
        <taxon>Bacilli</taxon>
        <taxon>Bacillales</taxon>
        <taxon>Paenibacillaceae</taxon>
        <taxon>Paenibacillus</taxon>
    </lineage>
</organism>
<evidence type="ECO:0000259" key="1">
    <source>
        <dbReference type="Pfam" id="PF00561"/>
    </source>
</evidence>
<protein>
    <submittedName>
        <fullName evidence="2">Abhydrolase domain protein</fullName>
    </submittedName>
</protein>